<dbReference type="InterPro" id="IPR004087">
    <property type="entry name" value="KH_dom"/>
</dbReference>
<reference evidence="3" key="2">
    <citation type="submission" date="2020-01" db="EMBL/GenBank/DDBJ databases">
        <title>Population-level Yeast Reference Genomes.</title>
        <authorList>
            <person name="Yue J.-X."/>
        </authorList>
    </citation>
    <scope>NUCLEOTIDE SEQUENCE</scope>
    <source>
        <strain evidence="3">CBS432</strain>
    </source>
</reference>
<dbReference type="GO" id="GO:0003723">
    <property type="term" value="F:RNA binding"/>
    <property type="evidence" value="ECO:0007669"/>
    <property type="project" value="UniProtKB-UniRule"/>
</dbReference>
<dbReference type="SMART" id="SM00322">
    <property type="entry name" value="KH"/>
    <property type="match status" value="1"/>
</dbReference>
<dbReference type="RefSeq" id="XP_033768746.1">
    <property type="nucleotide sequence ID" value="XM_033912855.1"/>
</dbReference>
<evidence type="ECO:0000256" key="1">
    <source>
        <dbReference type="PROSITE-ProRule" id="PRU00117"/>
    </source>
</evidence>
<protein>
    <submittedName>
        <fullName evidence="3">Mer1p</fullName>
    </submittedName>
</protein>
<keyword evidence="1" id="KW-0694">RNA-binding</keyword>
<evidence type="ECO:0000313" key="3">
    <source>
        <dbReference type="RefSeq" id="XP_033768746.1"/>
    </source>
</evidence>
<dbReference type="KEGG" id="spao:SPAR_N01150"/>
<proteinExistence type="predicted"/>
<dbReference type="SUPFAM" id="SSF54791">
    <property type="entry name" value="Eukaryotic type KH-domain (KH-domain type I)"/>
    <property type="match status" value="1"/>
</dbReference>
<gene>
    <name evidence="3" type="primary">MER1</name>
    <name evidence="3" type="ORF">SPAR_N01150</name>
</gene>
<reference evidence="3" key="1">
    <citation type="journal article" date="2017" name="Nat. Genet.">
        <title>Contrasting evolutionary genome dynamics between domesticated and wild yeasts.</title>
        <authorList>
            <person name="Yue J.X."/>
            <person name="Li J."/>
            <person name="Aigrain L."/>
            <person name="Hallin J."/>
            <person name="Persson K."/>
            <person name="Oliver K."/>
            <person name="Bergstrom A."/>
            <person name="Coupland P."/>
            <person name="Warringer J."/>
            <person name="Lagomarsino M.C."/>
            <person name="Fischer G."/>
            <person name="Durbin R."/>
            <person name="Liti G."/>
        </authorList>
    </citation>
    <scope>NUCLEOTIDE SEQUENCE</scope>
    <source>
        <strain evidence="3">CBS432</strain>
    </source>
</reference>
<evidence type="ECO:0000259" key="2">
    <source>
        <dbReference type="SMART" id="SM00322"/>
    </source>
</evidence>
<name>A0A8B8UYF5_SACPA</name>
<organism evidence="3">
    <name type="scientific">Saccharomyces paradoxus</name>
    <name type="common">Yeast</name>
    <name type="synonym">Saccharomyces douglasii</name>
    <dbReference type="NCBI Taxonomy" id="27291"/>
    <lineage>
        <taxon>Eukaryota</taxon>
        <taxon>Fungi</taxon>
        <taxon>Dikarya</taxon>
        <taxon>Ascomycota</taxon>
        <taxon>Saccharomycotina</taxon>
        <taxon>Saccharomycetes</taxon>
        <taxon>Saccharomycetales</taxon>
        <taxon>Saccharomycetaceae</taxon>
        <taxon>Saccharomyces</taxon>
    </lineage>
</organism>
<dbReference type="Pfam" id="PF00013">
    <property type="entry name" value="KH_1"/>
    <property type="match status" value="1"/>
</dbReference>
<dbReference type="Gene3D" id="3.30.1370.10">
    <property type="entry name" value="K Homology domain, type 1"/>
    <property type="match status" value="1"/>
</dbReference>
<reference evidence="3" key="3">
    <citation type="submission" date="2025-07" db="EMBL/GenBank/DDBJ databases">
        <authorList>
            <consortium name="NCBI Genome Project"/>
        </authorList>
    </citation>
    <scope>NUCLEOTIDE SEQUENCE</scope>
    <source>
        <strain evidence="3">CBS432</strain>
    </source>
</reference>
<accession>A0A8B8UYF5</accession>
<dbReference type="InterPro" id="IPR036612">
    <property type="entry name" value="KH_dom_type_1_sf"/>
</dbReference>
<dbReference type="PROSITE" id="PS50084">
    <property type="entry name" value="KH_TYPE_1"/>
    <property type="match status" value="1"/>
</dbReference>
<feature type="domain" description="K Homology" evidence="2">
    <location>
        <begin position="191"/>
        <end position="271"/>
    </location>
</feature>
<dbReference type="AlphaFoldDB" id="A0A8B8UYF5"/>
<dbReference type="GeneID" id="54633157"/>
<dbReference type="InterPro" id="IPR004088">
    <property type="entry name" value="KH_dom_type_1"/>
</dbReference>
<sequence>MSIKTMSGRRSPQLLQLDTILIKILGELQEGKLFNNKIIFPEETLYLKLVLNYSFFKNNLLDFCGHLDKIKAIIRSNFDTIYILCTMDEDLLNLAYSNGILEICLPRFILREDLKIFNNSFYTYHDNHLRILQEDISQLFEKVKIKASVLCFTIEEIPVINQEVLPQSLTVAELQKRNYKVQGNGPQRQNFIVTLEIKLSKTQITFLIGAKGTRIESLRERSGASIKIIPISEKMTMHERHHPDTVQQTILISGDLYSIALAVTNIESALITLDL</sequence>
<dbReference type="VEuPathDB" id="FungiDB:SPAR_N01150"/>
<reference evidence="3" key="4">
    <citation type="submission" date="2025-08" db="UniProtKB">
        <authorList>
            <consortium name="RefSeq"/>
        </authorList>
    </citation>
    <scope>IDENTIFICATION</scope>
    <source>
        <strain evidence="3">CBS432</strain>
    </source>
</reference>
<dbReference type="OrthoDB" id="442947at2759"/>